<evidence type="ECO:0000313" key="8">
    <source>
        <dbReference type="EMBL" id="KAH6757094.1"/>
    </source>
</evidence>
<dbReference type="InterPro" id="IPR026992">
    <property type="entry name" value="DIOX_N"/>
</dbReference>
<dbReference type="Gene3D" id="2.60.120.330">
    <property type="entry name" value="B-lactam Antibiotic, Isopenicillin N Synthase, Chain"/>
    <property type="match status" value="1"/>
</dbReference>
<organism evidence="8 9">
    <name type="scientific">Perilla frutescens var. hirtella</name>
    <name type="common">Perilla citriodora</name>
    <name type="synonym">Perilla setoyensis</name>
    <dbReference type="NCBI Taxonomy" id="608512"/>
    <lineage>
        <taxon>Eukaryota</taxon>
        <taxon>Viridiplantae</taxon>
        <taxon>Streptophyta</taxon>
        <taxon>Embryophyta</taxon>
        <taxon>Tracheophyta</taxon>
        <taxon>Spermatophyta</taxon>
        <taxon>Magnoliopsida</taxon>
        <taxon>eudicotyledons</taxon>
        <taxon>Gunneridae</taxon>
        <taxon>Pentapetalae</taxon>
        <taxon>asterids</taxon>
        <taxon>lamiids</taxon>
        <taxon>Lamiales</taxon>
        <taxon>Lamiaceae</taxon>
        <taxon>Nepetoideae</taxon>
        <taxon>Elsholtzieae</taxon>
        <taxon>Perilla</taxon>
    </lineage>
</organism>
<keyword evidence="5 6" id="KW-0408">Iron</keyword>
<dbReference type="PANTHER" id="PTHR10209:SF429">
    <property type="entry name" value="1-AMINOCYCLOPROPANE-1-CARBOXYLATE OXIDASE HOMOLOG 1-LIKE"/>
    <property type="match status" value="1"/>
</dbReference>
<dbReference type="SUPFAM" id="SSF51197">
    <property type="entry name" value="Clavaminate synthase-like"/>
    <property type="match status" value="1"/>
</dbReference>
<protein>
    <recommendedName>
        <fullName evidence="7">Fe2OG dioxygenase domain-containing protein</fullName>
    </recommendedName>
</protein>
<evidence type="ECO:0000256" key="1">
    <source>
        <dbReference type="ARBA" id="ARBA00008056"/>
    </source>
</evidence>
<comment type="caution">
    <text evidence="8">The sequence shown here is derived from an EMBL/GenBank/DDBJ whole genome shotgun (WGS) entry which is preliminary data.</text>
</comment>
<evidence type="ECO:0000256" key="6">
    <source>
        <dbReference type="RuleBase" id="RU003682"/>
    </source>
</evidence>
<evidence type="ECO:0000256" key="4">
    <source>
        <dbReference type="ARBA" id="ARBA00023002"/>
    </source>
</evidence>
<name>A0AAD4IQ87_PERFH</name>
<proteinExistence type="inferred from homology"/>
<dbReference type="PROSITE" id="PS51471">
    <property type="entry name" value="FE2OG_OXY"/>
    <property type="match status" value="1"/>
</dbReference>
<evidence type="ECO:0000256" key="3">
    <source>
        <dbReference type="ARBA" id="ARBA00022896"/>
    </source>
</evidence>
<feature type="domain" description="Fe2OG dioxygenase" evidence="7">
    <location>
        <begin position="208"/>
        <end position="310"/>
    </location>
</feature>
<dbReference type="GO" id="GO:0016706">
    <property type="term" value="F:2-oxoglutarate-dependent dioxygenase activity"/>
    <property type="evidence" value="ECO:0007669"/>
    <property type="project" value="UniProtKB-ARBA"/>
</dbReference>
<sequence length="360" mass="41062">MAEVNIRNERSEMLKAFDAAESGVKGLIDSGLSKIPQIFVRPSDELAQELTYKTAEIEVGVIDLTDIYNNPERRKRVIEEVRIAAETWGFFQVVNHGIPQTVLDDLIDGVKMFNEMEAEEKRKYYSRDPTRRVQLNTNYDLFNSKTANWRDTLIISSPDEIRSDELPSPFRERTIEYSKQVTLLGRIILELLWEGLGLEGEYLKRMECANGQQMACHYYPACPQPELTLGTTKHSDIGFITILLQNQINGLQVLYQDQWVDVRPIRGALVVNIGDLLQLVSNGKFKSSKHRVVANSIGPRISVASFFSGPSSEVKRYGPIAELTSEENPPKYREIVLGEYRLKFLKTGLDDYLGLNYYNL</sequence>
<dbReference type="EMBL" id="SDAM02029497">
    <property type="protein sequence ID" value="KAH6757094.1"/>
    <property type="molecule type" value="Genomic_DNA"/>
</dbReference>
<dbReference type="InterPro" id="IPR005123">
    <property type="entry name" value="Oxoglu/Fe-dep_dioxygenase_dom"/>
</dbReference>
<evidence type="ECO:0000256" key="2">
    <source>
        <dbReference type="ARBA" id="ARBA00022723"/>
    </source>
</evidence>
<dbReference type="Pfam" id="PF03171">
    <property type="entry name" value="2OG-FeII_Oxy"/>
    <property type="match status" value="1"/>
</dbReference>
<evidence type="ECO:0000313" key="9">
    <source>
        <dbReference type="Proteomes" id="UP001190926"/>
    </source>
</evidence>
<keyword evidence="9" id="KW-1185">Reference proteome</keyword>
<dbReference type="InterPro" id="IPR044861">
    <property type="entry name" value="IPNS-like_FE2OG_OXY"/>
</dbReference>
<evidence type="ECO:0000259" key="7">
    <source>
        <dbReference type="PROSITE" id="PS51471"/>
    </source>
</evidence>
<dbReference type="FunFam" id="2.60.120.330:FF:000005">
    <property type="entry name" value="1-aminocyclopropane-1-carboxylate oxidase homolog 1"/>
    <property type="match status" value="1"/>
</dbReference>
<keyword evidence="3" id="KW-0847">Vitamin C</keyword>
<dbReference type="GO" id="GO:0031418">
    <property type="term" value="F:L-ascorbic acid binding"/>
    <property type="evidence" value="ECO:0007669"/>
    <property type="project" value="UniProtKB-KW"/>
</dbReference>
<dbReference type="InterPro" id="IPR027443">
    <property type="entry name" value="IPNS-like_sf"/>
</dbReference>
<dbReference type="GO" id="GO:0046872">
    <property type="term" value="F:metal ion binding"/>
    <property type="evidence" value="ECO:0007669"/>
    <property type="project" value="UniProtKB-KW"/>
</dbReference>
<keyword evidence="2 6" id="KW-0479">Metal-binding</keyword>
<accession>A0AAD4IQ87</accession>
<dbReference type="GO" id="GO:0002238">
    <property type="term" value="P:response to molecule of fungal origin"/>
    <property type="evidence" value="ECO:0007669"/>
    <property type="project" value="UniProtKB-ARBA"/>
</dbReference>
<evidence type="ECO:0000256" key="5">
    <source>
        <dbReference type="ARBA" id="ARBA00023004"/>
    </source>
</evidence>
<gene>
    <name evidence="8" type="ORF">C2S53_011604</name>
</gene>
<dbReference type="Pfam" id="PF14226">
    <property type="entry name" value="DIOX_N"/>
    <property type="match status" value="1"/>
</dbReference>
<comment type="similarity">
    <text evidence="1 6">Belongs to the iron/ascorbate-dependent oxidoreductase family.</text>
</comment>
<dbReference type="Proteomes" id="UP001190926">
    <property type="component" value="Unassembled WGS sequence"/>
</dbReference>
<reference evidence="8 9" key="1">
    <citation type="journal article" date="2021" name="Nat. Commun.">
        <title>Incipient diploidization of the medicinal plant Perilla within 10,000 years.</title>
        <authorList>
            <person name="Zhang Y."/>
            <person name="Shen Q."/>
            <person name="Leng L."/>
            <person name="Zhang D."/>
            <person name="Chen S."/>
            <person name="Shi Y."/>
            <person name="Ning Z."/>
            <person name="Chen S."/>
        </authorList>
    </citation>
    <scope>NUCLEOTIDE SEQUENCE [LARGE SCALE GENOMIC DNA]</scope>
    <source>
        <strain evidence="9">cv. PC099</strain>
    </source>
</reference>
<keyword evidence="4 6" id="KW-0560">Oxidoreductase</keyword>
<dbReference type="AlphaFoldDB" id="A0AAD4IQ87"/>
<dbReference type="GO" id="GO:0009805">
    <property type="term" value="P:coumarin biosynthetic process"/>
    <property type="evidence" value="ECO:0007669"/>
    <property type="project" value="UniProtKB-ARBA"/>
</dbReference>
<dbReference type="PANTHER" id="PTHR10209">
    <property type="entry name" value="OXIDOREDUCTASE, 2OG-FE II OXYGENASE FAMILY PROTEIN"/>
    <property type="match status" value="1"/>
</dbReference>